<gene>
    <name evidence="2" type="ORF">MGL_2820</name>
</gene>
<dbReference type="RefSeq" id="XP_001729834.1">
    <property type="nucleotide sequence ID" value="XM_001729782.1"/>
</dbReference>
<protein>
    <submittedName>
        <fullName evidence="2">Uncharacterized protein</fullName>
    </submittedName>
</protein>
<feature type="region of interest" description="Disordered" evidence="1">
    <location>
        <begin position="1"/>
        <end position="24"/>
    </location>
</feature>
<feature type="compositionally biased region" description="Low complexity" evidence="1">
    <location>
        <begin position="388"/>
        <end position="402"/>
    </location>
</feature>
<feature type="region of interest" description="Disordered" evidence="1">
    <location>
        <begin position="69"/>
        <end position="145"/>
    </location>
</feature>
<dbReference type="AlphaFoldDB" id="A8Q5V3"/>
<dbReference type="Proteomes" id="UP000008837">
    <property type="component" value="Unassembled WGS sequence"/>
</dbReference>
<feature type="compositionally biased region" description="Polar residues" evidence="1">
    <location>
        <begin position="129"/>
        <end position="145"/>
    </location>
</feature>
<reference evidence="2 3" key="1">
    <citation type="journal article" date="2007" name="Proc. Natl. Acad. Sci. U.S.A.">
        <title>Dandruff-associated Malassezia genomes reveal convergent and divergent virulence traits shared with plant and human fungal pathogens.</title>
        <authorList>
            <person name="Xu J."/>
            <person name="Saunders C.W."/>
            <person name="Hu P."/>
            <person name="Grant R.A."/>
            <person name="Boekhout T."/>
            <person name="Kuramae E.E."/>
            <person name="Kronstad J.W."/>
            <person name="Deangelis Y.M."/>
            <person name="Reeder N.L."/>
            <person name="Johnstone K.R."/>
            <person name="Leland M."/>
            <person name="Fieno A.M."/>
            <person name="Begley W.M."/>
            <person name="Sun Y."/>
            <person name="Lacey M.P."/>
            <person name="Chaudhary T."/>
            <person name="Keough T."/>
            <person name="Chu L."/>
            <person name="Sears R."/>
            <person name="Yuan B."/>
            <person name="Dawson T.L.Jr."/>
        </authorList>
    </citation>
    <scope>NUCLEOTIDE SEQUENCE [LARGE SCALE GENOMIC DNA]</scope>
    <source>
        <strain evidence="3">ATCC MYA-4612 / CBS 7966</strain>
    </source>
</reference>
<name>A8Q5V3_MALGO</name>
<dbReference type="OrthoDB" id="3364052at2759"/>
<dbReference type="VEuPathDB" id="FungiDB:MGL_2820"/>
<evidence type="ECO:0000313" key="2">
    <source>
        <dbReference type="EMBL" id="EDP42620.1"/>
    </source>
</evidence>
<sequence>MTETPRHSVGTESHHSTISSDYKRRSEIHEVEVMRLLAEGRLHSTPRSTSPNIRRPKAWKDIPASISSKSLDQSFEHPHDSPSVGAKMRRDRFDRREGEASNIRPDPADLGEEYLHGQKTVRRWPHSVPSKSSSLIPKTSFQTPRSTSLDSLAARMQDAHLESPVAFTSLDPSQSKSTSKIYTRPIVNAPASGMPSRHRQNMHLALAQCRKQRESCTGGPGLSTELMEQLETVANLTDTVNQGLRRLLMRVLDARMGEQWISDPEDASDLGSAAYLDAELGKLLNYSDDNVRSMTDALLLILRERRSTQVSNTAFDKPSVPNTSSMYYYTPRQYRQQKAMSIGPTSETFRRPHDASKFTRRRSQPMAELLHEPLFPHAAPRGTTRTFSPTNHSHSSPLSSLPMSSLWSAGGPASLTDRRPDMHLRHLGGYDVD</sequence>
<evidence type="ECO:0000256" key="1">
    <source>
        <dbReference type="SAM" id="MobiDB-lite"/>
    </source>
</evidence>
<keyword evidence="3" id="KW-1185">Reference proteome</keyword>
<dbReference type="InParanoid" id="A8Q5V3"/>
<proteinExistence type="predicted"/>
<dbReference type="GeneID" id="5854141"/>
<comment type="caution">
    <text evidence="2">The sequence shown here is derived from an EMBL/GenBank/DDBJ whole genome shotgun (WGS) entry which is preliminary data.</text>
</comment>
<organism evidence="2 3">
    <name type="scientific">Malassezia globosa (strain ATCC MYA-4612 / CBS 7966)</name>
    <name type="common">Dandruff-associated fungus</name>
    <dbReference type="NCBI Taxonomy" id="425265"/>
    <lineage>
        <taxon>Eukaryota</taxon>
        <taxon>Fungi</taxon>
        <taxon>Dikarya</taxon>
        <taxon>Basidiomycota</taxon>
        <taxon>Ustilaginomycotina</taxon>
        <taxon>Malasseziomycetes</taxon>
        <taxon>Malasseziales</taxon>
        <taxon>Malasseziaceae</taxon>
        <taxon>Malassezia</taxon>
    </lineage>
</organism>
<evidence type="ECO:0000313" key="3">
    <source>
        <dbReference type="Proteomes" id="UP000008837"/>
    </source>
</evidence>
<dbReference type="KEGG" id="mgl:MGL_2820"/>
<accession>A8Q5V3</accession>
<dbReference type="EMBL" id="AAYY01000010">
    <property type="protein sequence ID" value="EDP42620.1"/>
    <property type="molecule type" value="Genomic_DNA"/>
</dbReference>
<feature type="region of interest" description="Disordered" evidence="1">
    <location>
        <begin position="377"/>
        <end position="402"/>
    </location>
</feature>